<feature type="domain" description="BBSome complex member BBS5 PH" evidence="8">
    <location>
        <begin position="24"/>
        <end position="78"/>
    </location>
</feature>
<dbReference type="GO" id="GO:0034464">
    <property type="term" value="C:BBSome"/>
    <property type="evidence" value="ECO:0007669"/>
    <property type="project" value="InterPro"/>
</dbReference>
<evidence type="ECO:0000256" key="1">
    <source>
        <dbReference type="ARBA" id="ARBA00004138"/>
    </source>
</evidence>
<sequence>MPYWQENEIRFDVGLSYLAMVAGELVLERIEPVEDTKANTGEAGCLIMTNLRMLWFSHKTAKLNLTIGYNTLVTIRPTSEPTNKKINSIDALYLLAKVGNRKFEFLFTPLHENKRDFSLILIAIHKYDTYSIVPQNEVGIPTVIALSNARSYVTSKPFRELRLRHHIIHANQLKVMPLEHICNRVEGVWNLANNNQGNLGCFIITNVRVVWFATLNNYFNISLPYLQIAQFSVRESKFIGKVLVIESTESNVGKYVLGFRIDPGNRLNEILQEIQSLHITQIRNPEFGISWNSTPTHQIDHLVPESSQEEKEDEGVRCFTNYLQTDYMDSISFGHPPEFDRTIGLAVEKLPNGVDRNTMWQIIF</sequence>
<dbReference type="GO" id="GO:0060271">
    <property type="term" value="P:cilium assembly"/>
    <property type="evidence" value="ECO:0007669"/>
    <property type="project" value="TreeGrafter"/>
</dbReference>
<dbReference type="AlphaFoldDB" id="A0A8J2WW01"/>
<evidence type="ECO:0000313" key="10">
    <source>
        <dbReference type="Proteomes" id="UP000789390"/>
    </source>
</evidence>
<feature type="domain" description="BBSome complex member BBS5 PH" evidence="8">
    <location>
        <begin position="179"/>
        <end position="234"/>
    </location>
</feature>
<evidence type="ECO:0000256" key="6">
    <source>
        <dbReference type="ARBA" id="ARBA00023212"/>
    </source>
</evidence>
<dbReference type="GO" id="GO:0032266">
    <property type="term" value="F:phosphatidylinositol-3-phosphate binding"/>
    <property type="evidence" value="ECO:0007669"/>
    <property type="project" value="TreeGrafter"/>
</dbReference>
<dbReference type="EMBL" id="CAKKLH010000346">
    <property type="protein sequence ID" value="CAH0113760.1"/>
    <property type="molecule type" value="Genomic_DNA"/>
</dbReference>
<comment type="subcellular location">
    <subcellularLocation>
        <location evidence="1">Cell projection</location>
        <location evidence="1">Cilium</location>
    </subcellularLocation>
    <subcellularLocation>
        <location evidence="2">Cytoplasm</location>
        <location evidence="2">Cytoskeleton</location>
    </subcellularLocation>
</comment>
<reference evidence="9" key="1">
    <citation type="submission" date="2021-11" db="EMBL/GenBank/DDBJ databases">
        <authorList>
            <person name="Schell T."/>
        </authorList>
    </citation>
    <scope>NUCLEOTIDE SEQUENCE</scope>
    <source>
        <strain evidence="9">M5</strain>
    </source>
</reference>
<dbReference type="Pfam" id="PF07289">
    <property type="entry name" value="BBL5"/>
    <property type="match status" value="1"/>
</dbReference>
<dbReference type="Proteomes" id="UP000789390">
    <property type="component" value="Unassembled WGS sequence"/>
</dbReference>
<evidence type="ECO:0000256" key="7">
    <source>
        <dbReference type="ARBA" id="ARBA00023273"/>
    </source>
</evidence>
<evidence type="ECO:0000256" key="3">
    <source>
        <dbReference type="ARBA" id="ARBA00005822"/>
    </source>
</evidence>
<name>A0A8J2WW01_9CRUS</name>
<dbReference type="PANTHER" id="PTHR21351:SF0">
    <property type="entry name" value="BARDET-BIEDL SYNDROME 5 PROTEIN"/>
    <property type="match status" value="1"/>
</dbReference>
<evidence type="ECO:0000313" key="9">
    <source>
        <dbReference type="EMBL" id="CAH0113760.1"/>
    </source>
</evidence>
<keyword evidence="10" id="KW-1185">Reference proteome</keyword>
<dbReference type="InterPro" id="IPR006606">
    <property type="entry name" value="BBL5"/>
</dbReference>
<evidence type="ECO:0000256" key="4">
    <source>
        <dbReference type="ARBA" id="ARBA00022490"/>
    </source>
</evidence>
<gene>
    <name evidence="9" type="ORF">DGAL_LOCUS17672</name>
</gene>
<dbReference type="OrthoDB" id="10261999at2759"/>
<comment type="similarity">
    <text evidence="3">Belongs to the BBS5 family.</text>
</comment>
<keyword evidence="7" id="KW-0966">Cell projection</keyword>
<protein>
    <recommendedName>
        <fullName evidence="8">BBSome complex member BBS5 PH domain-containing protein</fullName>
    </recommendedName>
</protein>
<evidence type="ECO:0000256" key="5">
    <source>
        <dbReference type="ARBA" id="ARBA00023069"/>
    </source>
</evidence>
<dbReference type="PANTHER" id="PTHR21351">
    <property type="entry name" value="BARDET-BIEDL SYNDROME PROTEIN 5"/>
    <property type="match status" value="1"/>
</dbReference>
<dbReference type="SMART" id="SM00683">
    <property type="entry name" value="DM16"/>
    <property type="match status" value="2"/>
</dbReference>
<proteinExistence type="inferred from homology"/>
<evidence type="ECO:0000256" key="2">
    <source>
        <dbReference type="ARBA" id="ARBA00004245"/>
    </source>
</evidence>
<evidence type="ECO:0000259" key="8">
    <source>
        <dbReference type="SMART" id="SM00683"/>
    </source>
</evidence>
<organism evidence="9 10">
    <name type="scientific">Daphnia galeata</name>
    <dbReference type="NCBI Taxonomy" id="27404"/>
    <lineage>
        <taxon>Eukaryota</taxon>
        <taxon>Metazoa</taxon>
        <taxon>Ecdysozoa</taxon>
        <taxon>Arthropoda</taxon>
        <taxon>Crustacea</taxon>
        <taxon>Branchiopoda</taxon>
        <taxon>Diplostraca</taxon>
        <taxon>Cladocera</taxon>
        <taxon>Anomopoda</taxon>
        <taxon>Daphniidae</taxon>
        <taxon>Daphnia</taxon>
    </lineage>
</organism>
<keyword evidence="5" id="KW-0969">Cilium</keyword>
<dbReference type="InterPro" id="IPR014003">
    <property type="entry name" value="BBS5_PH"/>
</dbReference>
<comment type="caution">
    <text evidence="9">The sequence shown here is derived from an EMBL/GenBank/DDBJ whole genome shotgun (WGS) entry which is preliminary data.</text>
</comment>
<keyword evidence="4" id="KW-0963">Cytoplasm</keyword>
<accession>A0A8J2WW01</accession>
<keyword evidence="6" id="KW-0206">Cytoskeleton</keyword>
<dbReference type="GO" id="GO:0036064">
    <property type="term" value="C:ciliary basal body"/>
    <property type="evidence" value="ECO:0007669"/>
    <property type="project" value="TreeGrafter"/>
</dbReference>